<dbReference type="Proteomes" id="UP000605805">
    <property type="component" value="Unassembled WGS sequence"/>
</dbReference>
<protein>
    <submittedName>
        <fullName evidence="2">Biotin synthase</fullName>
    </submittedName>
</protein>
<dbReference type="PANTHER" id="PTHR43288:SF2">
    <property type="entry name" value="RADICAL SAM CORE DOMAIN-CONTAINING PROTEIN"/>
    <property type="match status" value="1"/>
</dbReference>
<dbReference type="SMART" id="SM00729">
    <property type="entry name" value="Elp3"/>
    <property type="match status" value="1"/>
</dbReference>
<proteinExistence type="predicted"/>
<evidence type="ECO:0000259" key="1">
    <source>
        <dbReference type="PROSITE" id="PS51918"/>
    </source>
</evidence>
<dbReference type="AlphaFoldDB" id="A0A833DUW7"/>
<dbReference type="SFLD" id="SFLDG01113">
    <property type="entry name" value="Uncharacterised_Radical_SAM_Su"/>
    <property type="match status" value="1"/>
</dbReference>
<reference evidence="2" key="1">
    <citation type="journal article" date="2020" name="ISME J.">
        <title>Gammaproteobacteria mediating utilization of methyl-, sulfur- and petroleum organic compounds in deep ocean hydrothermal plumes.</title>
        <authorList>
            <person name="Zhou Z."/>
            <person name="Liu Y."/>
            <person name="Pan J."/>
            <person name="Cron B.R."/>
            <person name="Toner B.M."/>
            <person name="Anantharaman K."/>
            <person name="Breier J.A."/>
            <person name="Dick G.J."/>
            <person name="Li M."/>
        </authorList>
    </citation>
    <scope>NUCLEOTIDE SEQUENCE</scope>
    <source>
        <strain evidence="2">SZUA-1435</strain>
    </source>
</reference>
<dbReference type="InterPro" id="IPR006638">
    <property type="entry name" value="Elp3/MiaA/NifB-like_rSAM"/>
</dbReference>
<organism evidence="2 3">
    <name type="scientific">Ignisphaera aggregans</name>
    <dbReference type="NCBI Taxonomy" id="334771"/>
    <lineage>
        <taxon>Archaea</taxon>
        <taxon>Thermoproteota</taxon>
        <taxon>Thermoprotei</taxon>
        <taxon>Desulfurococcales</taxon>
        <taxon>Desulfurococcaceae</taxon>
        <taxon>Ignisphaera</taxon>
    </lineage>
</organism>
<dbReference type="PROSITE" id="PS51918">
    <property type="entry name" value="RADICAL_SAM"/>
    <property type="match status" value="1"/>
</dbReference>
<dbReference type="EMBL" id="DQTV01000079">
    <property type="protein sequence ID" value="HIP57279.1"/>
    <property type="molecule type" value="Genomic_DNA"/>
</dbReference>
<name>A0A833DUW7_9CREN</name>
<dbReference type="GO" id="GO:0051536">
    <property type="term" value="F:iron-sulfur cluster binding"/>
    <property type="evidence" value="ECO:0007669"/>
    <property type="project" value="InterPro"/>
</dbReference>
<dbReference type="PANTHER" id="PTHR43288">
    <property type="entry name" value="BIOTIN SYNTHASE-RELATED PROTEIN, RADICAL SAM SUPERFAMILY"/>
    <property type="match status" value="1"/>
</dbReference>
<comment type="caution">
    <text evidence="2">The sequence shown here is derived from an EMBL/GenBank/DDBJ whole genome shotgun (WGS) entry which is preliminary data.</text>
</comment>
<evidence type="ECO:0000313" key="2">
    <source>
        <dbReference type="EMBL" id="HIP57279.1"/>
    </source>
</evidence>
<dbReference type="InterPro" id="IPR058240">
    <property type="entry name" value="rSAM_sf"/>
</dbReference>
<dbReference type="GO" id="GO:0003824">
    <property type="term" value="F:catalytic activity"/>
    <property type="evidence" value="ECO:0007669"/>
    <property type="project" value="InterPro"/>
</dbReference>
<dbReference type="SFLD" id="SFLDS00029">
    <property type="entry name" value="Radical_SAM"/>
    <property type="match status" value="1"/>
</dbReference>
<accession>A0A833DUW7</accession>
<evidence type="ECO:0000313" key="3">
    <source>
        <dbReference type="Proteomes" id="UP000605805"/>
    </source>
</evidence>
<sequence length="280" mass="32070">MSVKAFMHKNKFVAISITGLHCSLRCKHCKALFLRGMIPVTDSKHLMELLTELHMKGVRGVLISGGFSTDGTLPITDEMVRVFVDAKKKYEYVFNIHAGIVRSTELALKLKKFVDVIDFEFTLSRHMLRDVRGLNIEPSTVIEAIELLLSVGLDVVPHVFLWHPWQSDELLQRELRVLRDLGLRRLTLLVFIPKYFDVPLPHVDELLKRIRMVRELFNGEIYLGCMRPTELKSKLDVEVVRQGFVDRIANPHPIAMKYVTELYDACCSLPSCALPIFKIG</sequence>
<dbReference type="InterPro" id="IPR007197">
    <property type="entry name" value="rSAM"/>
</dbReference>
<dbReference type="SUPFAM" id="SSF102114">
    <property type="entry name" value="Radical SAM enzymes"/>
    <property type="match status" value="1"/>
</dbReference>
<gene>
    <name evidence="2" type="ORF">EYH02_04340</name>
</gene>
<dbReference type="CDD" id="cd01335">
    <property type="entry name" value="Radical_SAM"/>
    <property type="match status" value="1"/>
</dbReference>
<feature type="domain" description="Radical SAM core" evidence="1">
    <location>
        <begin position="5"/>
        <end position="226"/>
    </location>
</feature>